<accession>A0A412JC81</accession>
<comment type="caution">
    <text evidence="2">The sequence shown here is derived from an EMBL/GenBank/DDBJ whole genome shotgun (WGS) entry which is preliminary data.</text>
</comment>
<proteinExistence type="predicted"/>
<sequence>MKLFKHKKNDKKENIKTKAEQATVILLTKIFQRFGVNNACERLLAWADIHRKAMFGITISFLSLVTFLSIVMRPSRKPMQVFNEEKNKIQISIDSSLQKKQIGVGDLLEVIKMQNEINELRKKGKLTPEDTLRIKDLYNKLNK</sequence>
<reference evidence="2 3" key="1">
    <citation type="submission" date="2018-08" db="EMBL/GenBank/DDBJ databases">
        <title>A genome reference for cultivated species of the human gut microbiota.</title>
        <authorList>
            <person name="Zou Y."/>
            <person name="Xue W."/>
            <person name="Luo G."/>
        </authorList>
    </citation>
    <scope>NUCLEOTIDE SEQUENCE [LARGE SCALE GENOMIC DNA]</scope>
    <source>
        <strain evidence="2 3">AF21-53</strain>
    </source>
</reference>
<keyword evidence="1" id="KW-0472">Membrane</keyword>
<dbReference type="EMBL" id="QRVP01000038">
    <property type="protein sequence ID" value="RGS50000.1"/>
    <property type="molecule type" value="Genomic_DNA"/>
</dbReference>
<protein>
    <submittedName>
        <fullName evidence="2">Uncharacterized protein</fullName>
    </submittedName>
</protein>
<evidence type="ECO:0000256" key="1">
    <source>
        <dbReference type="SAM" id="Phobius"/>
    </source>
</evidence>
<gene>
    <name evidence="2" type="ORF">DWX87_20120</name>
</gene>
<keyword evidence="1" id="KW-1133">Transmembrane helix</keyword>
<feature type="transmembrane region" description="Helical" evidence="1">
    <location>
        <begin position="53"/>
        <end position="72"/>
    </location>
</feature>
<evidence type="ECO:0000313" key="3">
    <source>
        <dbReference type="Proteomes" id="UP000285283"/>
    </source>
</evidence>
<dbReference type="AlphaFoldDB" id="A0A412JC81"/>
<dbReference type="RefSeq" id="WP_117795853.1">
    <property type="nucleotide sequence ID" value="NZ_QRVP01000038.1"/>
</dbReference>
<evidence type="ECO:0000313" key="2">
    <source>
        <dbReference type="EMBL" id="RGS50000.1"/>
    </source>
</evidence>
<keyword evidence="1" id="KW-0812">Transmembrane</keyword>
<name>A0A412JC81_BACUN</name>
<organism evidence="2 3">
    <name type="scientific">Bacteroides uniformis</name>
    <dbReference type="NCBI Taxonomy" id="820"/>
    <lineage>
        <taxon>Bacteria</taxon>
        <taxon>Pseudomonadati</taxon>
        <taxon>Bacteroidota</taxon>
        <taxon>Bacteroidia</taxon>
        <taxon>Bacteroidales</taxon>
        <taxon>Bacteroidaceae</taxon>
        <taxon>Bacteroides</taxon>
    </lineage>
</organism>
<dbReference type="Proteomes" id="UP000285283">
    <property type="component" value="Unassembled WGS sequence"/>
</dbReference>